<dbReference type="Pfam" id="PF08281">
    <property type="entry name" value="Sigma70_r4_2"/>
    <property type="match status" value="1"/>
</dbReference>
<dbReference type="CDD" id="cd06171">
    <property type="entry name" value="Sigma70_r4"/>
    <property type="match status" value="1"/>
</dbReference>
<dbReference type="Gene3D" id="1.10.10.10">
    <property type="entry name" value="Winged helix-like DNA-binding domain superfamily/Winged helix DNA-binding domain"/>
    <property type="match status" value="1"/>
</dbReference>
<dbReference type="InterPro" id="IPR013325">
    <property type="entry name" value="RNA_pol_sigma_r2"/>
</dbReference>
<dbReference type="Pfam" id="PF04542">
    <property type="entry name" value="Sigma70_r2"/>
    <property type="match status" value="1"/>
</dbReference>
<evidence type="ECO:0000256" key="2">
    <source>
        <dbReference type="ARBA" id="ARBA00023015"/>
    </source>
</evidence>
<comment type="caution">
    <text evidence="9">The sequence shown here is derived from an EMBL/GenBank/DDBJ whole genome shotgun (WGS) entry which is preliminary data.</text>
</comment>
<dbReference type="EMBL" id="JASZZN010000009">
    <property type="protein sequence ID" value="MDM4016672.1"/>
    <property type="molecule type" value="Genomic_DNA"/>
</dbReference>
<evidence type="ECO:0000259" key="7">
    <source>
        <dbReference type="Pfam" id="PF04542"/>
    </source>
</evidence>
<feature type="domain" description="RNA polymerase sigma factor 70 region 4 type 2" evidence="8">
    <location>
        <begin position="148"/>
        <end position="198"/>
    </location>
</feature>
<keyword evidence="2 6" id="KW-0805">Transcription regulation</keyword>
<evidence type="ECO:0000259" key="8">
    <source>
        <dbReference type="Pfam" id="PF08281"/>
    </source>
</evidence>
<name>A0ABT7PJK6_9BACT</name>
<organism evidence="9 10">
    <name type="scientific">Roseiconus lacunae</name>
    <dbReference type="NCBI Taxonomy" id="2605694"/>
    <lineage>
        <taxon>Bacteria</taxon>
        <taxon>Pseudomonadati</taxon>
        <taxon>Planctomycetota</taxon>
        <taxon>Planctomycetia</taxon>
        <taxon>Pirellulales</taxon>
        <taxon>Pirellulaceae</taxon>
        <taxon>Roseiconus</taxon>
    </lineage>
</organism>
<gene>
    <name evidence="9" type="ORF">QTN89_14595</name>
</gene>
<dbReference type="InterPro" id="IPR000838">
    <property type="entry name" value="RNA_pol_sigma70_ECF_CS"/>
</dbReference>
<dbReference type="InterPro" id="IPR013249">
    <property type="entry name" value="RNA_pol_sigma70_r4_t2"/>
</dbReference>
<evidence type="ECO:0000256" key="3">
    <source>
        <dbReference type="ARBA" id="ARBA00023082"/>
    </source>
</evidence>
<dbReference type="InterPro" id="IPR007627">
    <property type="entry name" value="RNA_pol_sigma70_r2"/>
</dbReference>
<evidence type="ECO:0000313" key="9">
    <source>
        <dbReference type="EMBL" id="MDM4016672.1"/>
    </source>
</evidence>
<dbReference type="PANTHER" id="PTHR43133:SF8">
    <property type="entry name" value="RNA POLYMERASE SIGMA FACTOR HI_1459-RELATED"/>
    <property type="match status" value="1"/>
</dbReference>
<sequence>MSVSESTALRYRQSDPDVRLMLRVKNDDAAAYEELLRKYHPRLVRLLRAMGPRADMAEDLAQETFMRVWRARVRYEPGAKFSTWLFTIAANVARNATRSQGRRQEVNEVDAPTGGDGSRAVGIVTATALEASSLMPTRVVEGAERGDIVLNAVKTLGERQRTALMLSRFENLSYAEIAETMGLSTKAVKSLLSRARVNLRELLQPYIEAGLIPKTGDDHE</sequence>
<keyword evidence="3 6" id="KW-0731">Sigma factor</keyword>
<reference evidence="9 10" key="1">
    <citation type="submission" date="2023-06" db="EMBL/GenBank/DDBJ databases">
        <title>Roseiconus lacunae JC819 isolated from Gulf of Mannar region, Tamil Nadu.</title>
        <authorList>
            <person name="Pk S."/>
            <person name="Ch S."/>
            <person name="Ch V.R."/>
        </authorList>
    </citation>
    <scope>NUCLEOTIDE SEQUENCE [LARGE SCALE GENOMIC DNA]</scope>
    <source>
        <strain evidence="9 10">JC819</strain>
    </source>
</reference>
<keyword evidence="4 6" id="KW-0238">DNA-binding</keyword>
<dbReference type="InterPro" id="IPR036388">
    <property type="entry name" value="WH-like_DNA-bd_sf"/>
</dbReference>
<evidence type="ECO:0000256" key="4">
    <source>
        <dbReference type="ARBA" id="ARBA00023125"/>
    </source>
</evidence>
<protein>
    <recommendedName>
        <fullName evidence="6">RNA polymerase sigma factor</fullName>
    </recommendedName>
</protein>
<dbReference type="PANTHER" id="PTHR43133">
    <property type="entry name" value="RNA POLYMERASE ECF-TYPE SIGMA FACTO"/>
    <property type="match status" value="1"/>
</dbReference>
<evidence type="ECO:0000313" key="10">
    <source>
        <dbReference type="Proteomes" id="UP001239462"/>
    </source>
</evidence>
<dbReference type="InterPro" id="IPR014284">
    <property type="entry name" value="RNA_pol_sigma-70_dom"/>
</dbReference>
<evidence type="ECO:0000256" key="1">
    <source>
        <dbReference type="ARBA" id="ARBA00010641"/>
    </source>
</evidence>
<dbReference type="SUPFAM" id="SSF88659">
    <property type="entry name" value="Sigma3 and sigma4 domains of RNA polymerase sigma factors"/>
    <property type="match status" value="1"/>
</dbReference>
<evidence type="ECO:0000256" key="6">
    <source>
        <dbReference type="RuleBase" id="RU000716"/>
    </source>
</evidence>
<dbReference type="Gene3D" id="1.10.1740.10">
    <property type="match status" value="1"/>
</dbReference>
<proteinExistence type="inferred from homology"/>
<dbReference type="RefSeq" id="WP_230776818.1">
    <property type="nucleotide sequence ID" value="NZ_CP141221.1"/>
</dbReference>
<accession>A0ABT7PJK6</accession>
<dbReference type="PROSITE" id="PS01063">
    <property type="entry name" value="SIGMA70_ECF"/>
    <property type="match status" value="1"/>
</dbReference>
<dbReference type="NCBIfam" id="TIGR02937">
    <property type="entry name" value="sigma70-ECF"/>
    <property type="match status" value="1"/>
</dbReference>
<dbReference type="SUPFAM" id="SSF88946">
    <property type="entry name" value="Sigma2 domain of RNA polymerase sigma factors"/>
    <property type="match status" value="1"/>
</dbReference>
<evidence type="ECO:0000256" key="5">
    <source>
        <dbReference type="ARBA" id="ARBA00023163"/>
    </source>
</evidence>
<dbReference type="InterPro" id="IPR039425">
    <property type="entry name" value="RNA_pol_sigma-70-like"/>
</dbReference>
<comment type="similarity">
    <text evidence="1 6">Belongs to the sigma-70 factor family. ECF subfamily.</text>
</comment>
<keyword evidence="5 6" id="KW-0804">Transcription</keyword>
<keyword evidence="10" id="KW-1185">Reference proteome</keyword>
<dbReference type="InterPro" id="IPR013324">
    <property type="entry name" value="RNA_pol_sigma_r3/r4-like"/>
</dbReference>
<dbReference type="Proteomes" id="UP001239462">
    <property type="component" value="Unassembled WGS sequence"/>
</dbReference>
<feature type="domain" description="RNA polymerase sigma-70 region 2" evidence="7">
    <location>
        <begin position="35"/>
        <end position="103"/>
    </location>
</feature>